<comment type="caution">
    <text evidence="3">The sequence shown here is derived from an EMBL/GenBank/DDBJ whole genome shotgun (WGS) entry which is preliminary data.</text>
</comment>
<keyword evidence="4" id="KW-1185">Reference proteome</keyword>
<sequence length="178" mass="19250">MRLFVRLLSGLFGLALLGLGALTVGEVGWSWAWPQRAPLLVPWPSWLRYLDGRHWSDTETLVAAGVLAALGLVLLLASAAAKTRDIRLRDPGTAVSVSTSPRALARLVGRHVRAQDAVSGASVTASAKKVKVKARSRLESAGQLRPRLLDSVRELLAELPLARQPRVTVVVTAARERR</sequence>
<evidence type="ECO:0000259" key="2">
    <source>
        <dbReference type="Pfam" id="PF19803"/>
    </source>
</evidence>
<dbReference type="Pfam" id="PF19803">
    <property type="entry name" value="DUF6286"/>
    <property type="match status" value="1"/>
</dbReference>
<reference evidence="3 4" key="1">
    <citation type="submission" date="2019-03" db="EMBL/GenBank/DDBJ databases">
        <title>Genomic Encyclopedia of Type Strains, Phase IV (KMG-IV): sequencing the most valuable type-strain genomes for metagenomic binning, comparative biology and taxonomic classification.</title>
        <authorList>
            <person name="Goeker M."/>
        </authorList>
    </citation>
    <scope>NUCLEOTIDE SEQUENCE [LARGE SCALE GENOMIC DNA]</scope>
    <source>
        <strain evidence="3 4">DSM 45765</strain>
    </source>
</reference>
<evidence type="ECO:0000313" key="3">
    <source>
        <dbReference type="EMBL" id="TCP55279.1"/>
    </source>
</evidence>
<dbReference type="AlphaFoldDB" id="A0A4R2R118"/>
<accession>A0A4R2R118</accession>
<dbReference type="RefSeq" id="WP_132876617.1">
    <property type="nucleotide sequence ID" value="NZ_SLXQ01000002.1"/>
</dbReference>
<protein>
    <recommendedName>
        <fullName evidence="2">DUF6286 domain-containing protein</fullName>
    </recommendedName>
</protein>
<organism evidence="3 4">
    <name type="scientific">Tamaricihabitans halophyticus</name>
    <dbReference type="NCBI Taxonomy" id="1262583"/>
    <lineage>
        <taxon>Bacteria</taxon>
        <taxon>Bacillati</taxon>
        <taxon>Actinomycetota</taxon>
        <taxon>Actinomycetes</taxon>
        <taxon>Pseudonocardiales</taxon>
        <taxon>Pseudonocardiaceae</taxon>
        <taxon>Tamaricihabitans</taxon>
    </lineage>
</organism>
<proteinExistence type="predicted"/>
<dbReference type="EMBL" id="SLXQ01000002">
    <property type="protein sequence ID" value="TCP55279.1"/>
    <property type="molecule type" value="Genomic_DNA"/>
</dbReference>
<dbReference type="OrthoDB" id="5191564at2"/>
<keyword evidence="1" id="KW-0812">Transmembrane</keyword>
<feature type="domain" description="DUF6286" evidence="2">
    <location>
        <begin position="69"/>
        <end position="171"/>
    </location>
</feature>
<dbReference type="Proteomes" id="UP000294911">
    <property type="component" value="Unassembled WGS sequence"/>
</dbReference>
<keyword evidence="1" id="KW-1133">Transmembrane helix</keyword>
<evidence type="ECO:0000256" key="1">
    <source>
        <dbReference type="SAM" id="Phobius"/>
    </source>
</evidence>
<evidence type="ECO:0000313" key="4">
    <source>
        <dbReference type="Proteomes" id="UP000294911"/>
    </source>
</evidence>
<gene>
    <name evidence="3" type="ORF">EV191_102491</name>
</gene>
<keyword evidence="1" id="KW-0472">Membrane</keyword>
<name>A0A4R2R118_9PSEU</name>
<feature type="transmembrane region" description="Helical" evidence="1">
    <location>
        <begin position="61"/>
        <end position="81"/>
    </location>
</feature>
<dbReference type="InterPro" id="IPR046253">
    <property type="entry name" value="DUF6286"/>
</dbReference>